<dbReference type="Proteomes" id="UP001210865">
    <property type="component" value="Chromosome"/>
</dbReference>
<proteinExistence type="predicted"/>
<name>A0ABY7NPA0_9SPHN</name>
<dbReference type="RefSeq" id="WP_270077415.1">
    <property type="nucleotide sequence ID" value="NZ_CP115174.1"/>
</dbReference>
<feature type="transmembrane region" description="Helical" evidence="1">
    <location>
        <begin position="72"/>
        <end position="91"/>
    </location>
</feature>
<gene>
    <name evidence="2" type="ORF">PBT88_01060</name>
</gene>
<keyword evidence="1" id="KW-0472">Membrane</keyword>
<organism evidence="2 3">
    <name type="scientific">Sphingomonas abietis</name>
    <dbReference type="NCBI Taxonomy" id="3012344"/>
    <lineage>
        <taxon>Bacteria</taxon>
        <taxon>Pseudomonadati</taxon>
        <taxon>Pseudomonadota</taxon>
        <taxon>Alphaproteobacteria</taxon>
        <taxon>Sphingomonadales</taxon>
        <taxon>Sphingomonadaceae</taxon>
        <taxon>Sphingomonas</taxon>
    </lineage>
</organism>
<feature type="transmembrane region" description="Helical" evidence="1">
    <location>
        <begin position="41"/>
        <end position="60"/>
    </location>
</feature>
<reference evidence="2 3" key="1">
    <citation type="submission" date="2022-12" db="EMBL/GenBank/DDBJ databases">
        <title>Sphingomonas abieness sp. nov., an endophytic bacterium isolated from Abies koreana.</title>
        <authorList>
            <person name="Jiang L."/>
            <person name="Lee J."/>
        </authorList>
    </citation>
    <scope>NUCLEOTIDE SEQUENCE [LARGE SCALE GENOMIC DNA]</scope>
    <source>
        <strain evidence="3">PAMB 00755</strain>
    </source>
</reference>
<accession>A0ABY7NPA0</accession>
<keyword evidence="1" id="KW-1133">Transmembrane helix</keyword>
<sequence>MDDPADRPIPATSLIFGYGAVLPLPIAAVLAWLMSSPWPTVVTWLAVWWGASILIFLAGVRRGLGFRGDAETPASVLVPMLWLFALGAGALASPTPLMSLVLLAIGYASVAILDPIAARRGEAPPHFARMRPLQMGVALLGLIGLILHRGAVAIPI</sequence>
<evidence type="ECO:0000313" key="2">
    <source>
        <dbReference type="EMBL" id="WBO22775.1"/>
    </source>
</evidence>
<feature type="transmembrane region" description="Helical" evidence="1">
    <location>
        <begin position="12"/>
        <end position="35"/>
    </location>
</feature>
<dbReference type="EMBL" id="CP115174">
    <property type="protein sequence ID" value="WBO22775.1"/>
    <property type="molecule type" value="Genomic_DNA"/>
</dbReference>
<protein>
    <submittedName>
        <fullName evidence="2">DUF3429 domain-containing protein</fullName>
    </submittedName>
</protein>
<keyword evidence="3" id="KW-1185">Reference proteome</keyword>
<keyword evidence="1" id="KW-0812">Transmembrane</keyword>
<evidence type="ECO:0000256" key="1">
    <source>
        <dbReference type="SAM" id="Phobius"/>
    </source>
</evidence>
<evidence type="ECO:0000313" key="3">
    <source>
        <dbReference type="Proteomes" id="UP001210865"/>
    </source>
</evidence>
<feature type="transmembrane region" description="Helical" evidence="1">
    <location>
        <begin position="137"/>
        <end position="154"/>
    </location>
</feature>
<feature type="transmembrane region" description="Helical" evidence="1">
    <location>
        <begin position="97"/>
        <end position="116"/>
    </location>
</feature>